<dbReference type="Proteomes" id="UP001431572">
    <property type="component" value="Chromosome 2"/>
</dbReference>
<evidence type="ECO:0000313" key="2">
    <source>
        <dbReference type="EMBL" id="WJW69228.1"/>
    </source>
</evidence>
<dbReference type="Proteomes" id="UP000521676">
    <property type="component" value="Unassembled WGS sequence"/>
</dbReference>
<organism evidence="1 3">
    <name type="scientific">Candidatus Chlorohelix allophototropha</name>
    <dbReference type="NCBI Taxonomy" id="3003348"/>
    <lineage>
        <taxon>Bacteria</taxon>
        <taxon>Bacillati</taxon>
        <taxon>Chloroflexota</taxon>
        <taxon>Chloroflexia</taxon>
        <taxon>Candidatus Chloroheliales</taxon>
        <taxon>Candidatus Chloroheliaceae</taxon>
        <taxon>Candidatus Chlorohelix</taxon>
    </lineage>
</organism>
<dbReference type="EMBL" id="JACATZ010000003">
    <property type="protein sequence ID" value="NWJ47310.1"/>
    <property type="molecule type" value="Genomic_DNA"/>
</dbReference>
<dbReference type="EMBL" id="CP128400">
    <property type="protein sequence ID" value="WJW69228.1"/>
    <property type="molecule type" value="Genomic_DNA"/>
</dbReference>
<keyword evidence="4" id="KW-1185">Reference proteome</keyword>
<protein>
    <submittedName>
        <fullName evidence="1">Uncharacterized protein</fullName>
    </submittedName>
</protein>
<dbReference type="RefSeq" id="WP_341471113.1">
    <property type="nucleotide sequence ID" value="NZ_CP128400.1"/>
</dbReference>
<evidence type="ECO:0000313" key="3">
    <source>
        <dbReference type="Proteomes" id="UP000521676"/>
    </source>
</evidence>
<accession>A0A8T7M5A7</accession>
<dbReference type="AlphaFoldDB" id="A0A8T7M5A7"/>
<gene>
    <name evidence="1" type="ORF">HXX08_15735</name>
    <name evidence="2" type="ORF">OZ401_002828</name>
</gene>
<evidence type="ECO:0000313" key="1">
    <source>
        <dbReference type="EMBL" id="NWJ47310.1"/>
    </source>
</evidence>
<sequence>MAFVKRPTGPRCPGCGRIFQPRVLRDGSMSQSCGQTSCVALINRRKTVQFDRKVGPRSLSNVN</sequence>
<reference evidence="2" key="2">
    <citation type="journal article" date="2024" name="Nature">
        <title>Anoxygenic phototroph of the Chloroflexota uses a type I reaction centre.</title>
        <authorList>
            <person name="Tsuji J.M."/>
            <person name="Shaw N.A."/>
            <person name="Nagashima S."/>
            <person name="Venkiteswaran J.J."/>
            <person name="Schiff S.L."/>
            <person name="Watanabe T."/>
            <person name="Fukui M."/>
            <person name="Hanada S."/>
            <person name="Tank M."/>
            <person name="Neufeld J.D."/>
        </authorList>
    </citation>
    <scope>NUCLEOTIDE SEQUENCE</scope>
    <source>
        <strain evidence="2">L227-S17</strain>
    </source>
</reference>
<reference evidence="1 3" key="1">
    <citation type="submission" date="2020-06" db="EMBL/GenBank/DDBJ databases">
        <title>Anoxygenic phototrophic Chloroflexota member uses a Type I reaction center.</title>
        <authorList>
            <person name="Tsuji J.M."/>
            <person name="Shaw N.A."/>
            <person name="Nagashima S."/>
            <person name="Venkiteswaran J."/>
            <person name="Schiff S.L."/>
            <person name="Hanada S."/>
            <person name="Tank M."/>
            <person name="Neufeld J.D."/>
        </authorList>
    </citation>
    <scope>NUCLEOTIDE SEQUENCE [LARGE SCALE GENOMIC DNA]</scope>
    <source>
        <strain evidence="1">L227-S17</strain>
    </source>
</reference>
<evidence type="ECO:0000313" key="4">
    <source>
        <dbReference type="Proteomes" id="UP001431572"/>
    </source>
</evidence>
<name>A0A8T7M5A7_9CHLR</name>
<proteinExistence type="predicted"/>